<dbReference type="Proteomes" id="UP001356308">
    <property type="component" value="Unassembled WGS sequence"/>
</dbReference>
<accession>A0ABU7IP71</accession>
<comment type="caution">
    <text evidence="2">The sequence shown here is derived from an EMBL/GenBank/DDBJ whole genome shotgun (WGS) entry which is preliminary data.</text>
</comment>
<feature type="domain" description="Outer membrane protein beta-barrel" evidence="1">
    <location>
        <begin position="24"/>
        <end position="204"/>
    </location>
</feature>
<proteinExistence type="predicted"/>
<dbReference type="Pfam" id="PF13568">
    <property type="entry name" value="OMP_b-brl_2"/>
    <property type="match status" value="1"/>
</dbReference>
<dbReference type="EMBL" id="JAZDDG010000001">
    <property type="protein sequence ID" value="MEE1974765.1"/>
    <property type="molecule type" value="Genomic_DNA"/>
</dbReference>
<evidence type="ECO:0000313" key="3">
    <source>
        <dbReference type="Proteomes" id="UP001356308"/>
    </source>
</evidence>
<dbReference type="InterPro" id="IPR025665">
    <property type="entry name" value="Beta-barrel_OMP_2"/>
</dbReference>
<evidence type="ECO:0000313" key="2">
    <source>
        <dbReference type="EMBL" id="MEE1974765.1"/>
    </source>
</evidence>
<name>A0ABU7IP71_9FLAO</name>
<gene>
    <name evidence="2" type="ORF">V1I91_01700</name>
</gene>
<sequence length="228" mass="26392">MRYIFFILISLGSYSTYSQVKSSTDSLFNQRYFEDQFYIGITYNFIGNKPDDLKQRNLSYGLQAGLIKDIPLNNSGTRALGVGFGLALNTYYSNLIVREISDGFSYDISGISNLKRSKLETHLIEFPIEFRWRNSTPTEYKFWRVYTGFKFGYIIGARSKLVTSDFKDGFFNTDISNFQYGPTFNFGYNTFNVHIYYALSDLFDDQAQISGEQLGFRPLRVGLIFYIL</sequence>
<protein>
    <submittedName>
        <fullName evidence="2">Porin family protein</fullName>
    </submittedName>
</protein>
<organism evidence="2 3">
    <name type="scientific">Maribacter cobaltidurans</name>
    <dbReference type="NCBI Taxonomy" id="1178778"/>
    <lineage>
        <taxon>Bacteria</taxon>
        <taxon>Pseudomonadati</taxon>
        <taxon>Bacteroidota</taxon>
        <taxon>Flavobacteriia</taxon>
        <taxon>Flavobacteriales</taxon>
        <taxon>Flavobacteriaceae</taxon>
        <taxon>Maribacter</taxon>
    </lineage>
</organism>
<keyword evidence="3" id="KW-1185">Reference proteome</keyword>
<reference evidence="2 3" key="1">
    <citation type="submission" date="2024-01" db="EMBL/GenBank/DDBJ databases">
        <title>Maribacter spp. originated from different algae showed divergent polysaccharides utilization ability.</title>
        <authorList>
            <person name="Wang H."/>
            <person name="Wu Y."/>
        </authorList>
    </citation>
    <scope>NUCLEOTIDE SEQUENCE [LARGE SCALE GENOMIC DNA]</scope>
    <source>
        <strain evidence="2 3">PR1</strain>
    </source>
</reference>
<evidence type="ECO:0000259" key="1">
    <source>
        <dbReference type="Pfam" id="PF13568"/>
    </source>
</evidence>
<dbReference type="RefSeq" id="WP_272649596.1">
    <property type="nucleotide sequence ID" value="NZ_JAZDDG010000001.1"/>
</dbReference>